<evidence type="ECO:0000256" key="2">
    <source>
        <dbReference type="ARBA" id="ARBA00022553"/>
    </source>
</evidence>
<dbReference type="InterPro" id="IPR016036">
    <property type="entry name" value="Malonyl_transacylase_ACP-bd"/>
</dbReference>
<dbReference type="SUPFAM" id="SSF52151">
    <property type="entry name" value="FabD/lysophospholipase-like"/>
    <property type="match status" value="1"/>
</dbReference>
<dbReference type="Pfam" id="PF02801">
    <property type="entry name" value="Ketoacyl-synt_C"/>
    <property type="match status" value="1"/>
</dbReference>
<evidence type="ECO:0000313" key="7">
    <source>
        <dbReference type="EMBL" id="CAG2240205.1"/>
    </source>
</evidence>
<dbReference type="PROSITE" id="PS52019">
    <property type="entry name" value="PKS_MFAS_DH"/>
    <property type="match status" value="1"/>
</dbReference>
<feature type="region of interest" description="N-terminal hotdog fold" evidence="4">
    <location>
        <begin position="865"/>
        <end position="988"/>
    </location>
</feature>
<evidence type="ECO:0000256" key="3">
    <source>
        <dbReference type="ARBA" id="ARBA00022679"/>
    </source>
</evidence>
<dbReference type="InterPro" id="IPR014031">
    <property type="entry name" value="Ketoacyl_synth_C"/>
</dbReference>
<dbReference type="PANTHER" id="PTHR45681">
    <property type="entry name" value="POLYKETIDE SYNTHASE 44-RELATED"/>
    <property type="match status" value="1"/>
</dbReference>
<keyword evidence="2" id="KW-0597">Phosphoprotein</keyword>
<dbReference type="PANTHER" id="PTHR45681:SF8">
    <property type="entry name" value="CARRIER DOMAIN-CONTAINING PROTEIN"/>
    <property type="match status" value="1"/>
</dbReference>
<accession>A0A8S3UDE7</accession>
<proteinExistence type="predicted"/>
<dbReference type="Gene3D" id="3.40.50.720">
    <property type="entry name" value="NAD(P)-binding Rossmann-like Domain"/>
    <property type="match status" value="1"/>
</dbReference>
<keyword evidence="1" id="KW-0596">Phosphopantetheine</keyword>
<dbReference type="Pfam" id="PF14765">
    <property type="entry name" value="PS-DH"/>
    <property type="match status" value="1"/>
</dbReference>
<gene>
    <name evidence="7" type="ORF">MEDL_52533</name>
</gene>
<protein>
    <submittedName>
        <fullName evidence="7">Uncharacterized protein</fullName>
    </submittedName>
</protein>
<dbReference type="CDD" id="cd00833">
    <property type="entry name" value="PKS"/>
    <property type="match status" value="1"/>
</dbReference>
<feature type="domain" description="PKS/mFAS DH" evidence="6">
    <location>
        <begin position="865"/>
        <end position="1148"/>
    </location>
</feature>
<feature type="domain" description="Ketosynthase family 3 (KS3)" evidence="5">
    <location>
        <begin position="4"/>
        <end position="438"/>
    </location>
</feature>
<dbReference type="Pfam" id="PF00698">
    <property type="entry name" value="Acyl_transf_1"/>
    <property type="match status" value="1"/>
</dbReference>
<dbReference type="Gene3D" id="3.40.366.10">
    <property type="entry name" value="Malonyl-Coenzyme A Acyl Carrier Protein, domain 2"/>
    <property type="match status" value="1"/>
</dbReference>
<dbReference type="GO" id="GO:0004315">
    <property type="term" value="F:3-oxoacyl-[acyl-carrier-protein] synthase activity"/>
    <property type="evidence" value="ECO:0007669"/>
    <property type="project" value="InterPro"/>
</dbReference>
<dbReference type="Gene3D" id="3.40.47.10">
    <property type="match status" value="1"/>
</dbReference>
<dbReference type="Pfam" id="PF08659">
    <property type="entry name" value="KR"/>
    <property type="match status" value="1"/>
</dbReference>
<dbReference type="InterPro" id="IPR049900">
    <property type="entry name" value="PKS_mFAS_DH"/>
</dbReference>
<feature type="active site" description="Proton acceptor; for dehydratase activity" evidence="4">
    <location>
        <position position="904"/>
    </location>
</feature>
<dbReference type="InterPro" id="IPR049551">
    <property type="entry name" value="PKS_DH_C"/>
</dbReference>
<dbReference type="InterPro" id="IPR020841">
    <property type="entry name" value="PKS_Beta-ketoAc_synthase_dom"/>
</dbReference>
<dbReference type="InterPro" id="IPR014043">
    <property type="entry name" value="Acyl_transferase_dom"/>
</dbReference>
<evidence type="ECO:0000259" key="5">
    <source>
        <dbReference type="PROSITE" id="PS52004"/>
    </source>
</evidence>
<dbReference type="InterPro" id="IPR057326">
    <property type="entry name" value="KR_dom"/>
</dbReference>
<evidence type="ECO:0000313" key="8">
    <source>
        <dbReference type="Proteomes" id="UP000683360"/>
    </source>
</evidence>
<name>A0A8S3UDE7_MYTED</name>
<evidence type="ECO:0000256" key="4">
    <source>
        <dbReference type="PROSITE-ProRule" id="PRU01363"/>
    </source>
</evidence>
<dbReference type="Pfam" id="PF16197">
    <property type="entry name" value="KAsynt_C_assoc"/>
    <property type="match status" value="1"/>
</dbReference>
<dbReference type="InterPro" id="IPR001227">
    <property type="entry name" value="Ac_transferase_dom_sf"/>
</dbReference>
<dbReference type="InterPro" id="IPR014030">
    <property type="entry name" value="Ketoacyl_synth_N"/>
</dbReference>
<dbReference type="EMBL" id="CAJPWZ010002551">
    <property type="protein sequence ID" value="CAG2240205.1"/>
    <property type="molecule type" value="Genomic_DNA"/>
</dbReference>
<comment type="caution">
    <text evidence="7">The sequence shown here is derived from an EMBL/GenBank/DDBJ whole genome shotgun (WGS) entry which is preliminary data.</text>
</comment>
<organism evidence="7 8">
    <name type="scientific">Mytilus edulis</name>
    <name type="common">Blue mussel</name>
    <dbReference type="NCBI Taxonomy" id="6550"/>
    <lineage>
        <taxon>Eukaryota</taxon>
        <taxon>Metazoa</taxon>
        <taxon>Spiralia</taxon>
        <taxon>Lophotrochozoa</taxon>
        <taxon>Mollusca</taxon>
        <taxon>Bivalvia</taxon>
        <taxon>Autobranchia</taxon>
        <taxon>Pteriomorphia</taxon>
        <taxon>Mytilida</taxon>
        <taxon>Mytiloidea</taxon>
        <taxon>Mytilidae</taxon>
        <taxon>Mytilinae</taxon>
        <taxon>Mytilus</taxon>
    </lineage>
</organism>
<dbReference type="SMART" id="SM00825">
    <property type="entry name" value="PKS_KS"/>
    <property type="match status" value="1"/>
</dbReference>
<evidence type="ECO:0000256" key="1">
    <source>
        <dbReference type="ARBA" id="ARBA00022450"/>
    </source>
</evidence>
<dbReference type="Gene3D" id="3.10.129.110">
    <property type="entry name" value="Polyketide synthase dehydratase"/>
    <property type="match status" value="1"/>
</dbReference>
<dbReference type="SUPFAM" id="SSF55048">
    <property type="entry name" value="Probable ACP-binding domain of malonyl-CoA ACP transacylase"/>
    <property type="match status" value="1"/>
</dbReference>
<feature type="region of interest" description="C-terminal hotdog fold" evidence="4">
    <location>
        <begin position="1002"/>
        <end position="1148"/>
    </location>
</feature>
<dbReference type="GO" id="GO:0006633">
    <property type="term" value="P:fatty acid biosynthetic process"/>
    <property type="evidence" value="ECO:0007669"/>
    <property type="project" value="InterPro"/>
</dbReference>
<dbReference type="Pfam" id="PF00109">
    <property type="entry name" value="ketoacyl-synt"/>
    <property type="match status" value="1"/>
</dbReference>
<dbReference type="SMART" id="SM00822">
    <property type="entry name" value="PKS_KR"/>
    <property type="match status" value="1"/>
</dbReference>
<dbReference type="SUPFAM" id="SSF53901">
    <property type="entry name" value="Thiolase-like"/>
    <property type="match status" value="1"/>
</dbReference>
<dbReference type="OrthoDB" id="329835at2759"/>
<sequence length="1687" mass="189362">MDGDEAVAIVGIGCRFPGADSIDEFWRILINGEDHIKEVPNERWNVDEIDYTETDDSWKNSVKYAGLIDETKHLDKTKMLLGQQVFGIGDNEAGWINPQTCLTLEVTHSALENGGFTMQNMKGSNTGVYIGVTNNDMMCGAANCRNESNNTMVTGINSSLTANRISNHYDLRGPSMAVDTACSSSMTAVYMGCQAIRTGECDMAICGGVNSILSPSIFIVLAKAKMTSPSGKSHPFADDAEGYVRGEGCGVIVLKKLNQALKDKDKIWGTIACGCNQNGKTSTPIIAPSSKQQRVLLEDVFRRYKVDPSIIQYVEAHGAGTPVGDPIEMRALSEFFGPYFNNEPTIAMGSVKSNIGHLESAAAIAGLIKTLLMINHGRIVQSLHYTEERGNSNIDFKNSALKVATSTIPWPVRPDGARYGSINSFGFGGSNGHAIVKKVPTKSNNERLDPVFDYCMIAISGTSIPAVMKTLEHMKLKLGTDSYNVQDISYTSLLKREHFNYRVAFIGKTIHDISKEILDKEIWTGTCQQMLDRDTAFRRTFIRIDEELQRYTKISIVDEIKNPTNSFLTNSFKGPLIIFACQVSLFHLWRSLGIHPNIIVGQSVGEVAAAHAAGVLNLKDAVKIIFYRSSLSSKANGGRMMVVGKCDISEIEEKCLKYDGKLSIGVYSSKEACVISGDKEAIEDIQEDLKRTMPNTLMKILDVNCAYHSYHMDDASAELPKYLDDLKPMTPEYEIISTVTGEKIDSSFMATPMYWAKNLRQPVHLSKAVSNSMVENRTNIVLELGPKPVAKAHLRSITNLEAVSIPSLNQPGEIRTFVSALSRLFECGYDIQFEQMFHGDECLTDIPQYKFNRCKVLMSSETLKNNLKGIKENTKKHLFVMQKVLSKDFTIQFTPLTTPYIYQHIVEQVHIAPGAVHAEIALEIARCLLHLPTSELEISLRFVNRLRIDKSHTEKLTTQADHLNQTIDIKSNEKIICKFEMKRATRPTPCPINITRLKTKLEMYATGKTFYSKLNDFGFHYGEDLSVIKDCRRLKNQYLVSMEVSAKVFDSEFRSNLIPVILDGAFQTTILSFDPNELEKTRDISVPVSIQSLIVHKQPGQRLYVLGQLVKTNILRSTMNMLVINENGDVAIEMIGCELQNVSPTVPDNPLKNKFYEMRWQPVSFDRKFENDSFVSNALIVTVEAKAQQMMEKYLPDSKGITVSSHSDEICNNVIQDLYDYVMTTFGNFQNISEIVYCPRCSDCSGENMSPEDIFNTVKTSCVILTKLCQKLIHEKVDVVMYVLTKQTQPKVNLQDNGHVNILGSELWGMVRCLMREEVFTKLFLIDFEEESDLICLQEVMNNEHNEQLLPSELKFEKQCIYSSTLMRSTIDEPNFRMNTYNANDALELKSEKYNKITRPFFRHTHLSKVYEGSVELEVMSSYTDQLWFPASLTEIVGGDDPWKLYCTNGHQLLSAETCGKAIHRSTTDLKSLEKPHRVQLKLVNNEEVLQRHNLSKSLCLIKQWLVTNTAVGILQKIPIACGNGRTFSFDTKDKDDIVDTVRRLDVASTRNDLFGKHSSYVVVGGLTGLGQEIVKLICELGGGAVFIFGRRNPTDEQTAWMQTLMDIFTCKIEFVETDITDILSLKNAFEMIRMKYSSQPIKGVFQGAAVLDDGTILNMTELKLDKVLRPKVLGTWNLHMVTKTWI</sequence>
<dbReference type="InterPro" id="IPR036291">
    <property type="entry name" value="NAD(P)-bd_dom_sf"/>
</dbReference>
<dbReference type="InterPro" id="IPR016035">
    <property type="entry name" value="Acyl_Trfase/lysoPLipase"/>
</dbReference>
<dbReference type="InterPro" id="IPR042104">
    <property type="entry name" value="PKS_dehydratase_sf"/>
</dbReference>
<dbReference type="PROSITE" id="PS52004">
    <property type="entry name" value="KS3_2"/>
    <property type="match status" value="1"/>
</dbReference>
<dbReference type="SUPFAM" id="SSF51735">
    <property type="entry name" value="NAD(P)-binding Rossmann-fold domains"/>
    <property type="match status" value="1"/>
</dbReference>
<dbReference type="PROSITE" id="PS00606">
    <property type="entry name" value="KS3_1"/>
    <property type="match status" value="1"/>
</dbReference>
<dbReference type="SMART" id="SM00827">
    <property type="entry name" value="PKS_AT"/>
    <property type="match status" value="1"/>
</dbReference>
<dbReference type="Proteomes" id="UP000683360">
    <property type="component" value="Unassembled WGS sequence"/>
</dbReference>
<dbReference type="InterPro" id="IPR032821">
    <property type="entry name" value="PKS_assoc"/>
</dbReference>
<reference evidence="7" key="1">
    <citation type="submission" date="2021-03" db="EMBL/GenBank/DDBJ databases">
        <authorList>
            <person name="Bekaert M."/>
        </authorList>
    </citation>
    <scope>NUCLEOTIDE SEQUENCE</scope>
</reference>
<dbReference type="InterPro" id="IPR016039">
    <property type="entry name" value="Thiolase-like"/>
</dbReference>
<feature type="active site" description="Proton donor; for dehydratase activity" evidence="4">
    <location>
        <position position="1063"/>
    </location>
</feature>
<dbReference type="InterPro" id="IPR050444">
    <property type="entry name" value="Polyketide_Synthase"/>
</dbReference>
<evidence type="ECO:0000259" key="6">
    <source>
        <dbReference type="PROSITE" id="PS52019"/>
    </source>
</evidence>
<dbReference type="InterPro" id="IPR013968">
    <property type="entry name" value="PKS_KR"/>
</dbReference>
<keyword evidence="3" id="KW-0808">Transferase</keyword>
<dbReference type="InterPro" id="IPR018201">
    <property type="entry name" value="Ketoacyl_synth_AS"/>
</dbReference>
<keyword evidence="8" id="KW-1185">Reference proteome</keyword>